<dbReference type="InterPro" id="IPR010982">
    <property type="entry name" value="Lambda_DNA-bd_dom_sf"/>
</dbReference>
<proteinExistence type="predicted"/>
<name>A0A926DMZ0_9FIRM</name>
<organism evidence="1 2">
    <name type="scientific">Congzhengia minquanensis</name>
    <dbReference type="NCBI Taxonomy" id="2763657"/>
    <lineage>
        <taxon>Bacteria</taxon>
        <taxon>Bacillati</taxon>
        <taxon>Bacillota</taxon>
        <taxon>Clostridia</taxon>
        <taxon>Eubacteriales</taxon>
        <taxon>Oscillospiraceae</taxon>
        <taxon>Congzhengia</taxon>
    </lineage>
</organism>
<evidence type="ECO:0000313" key="2">
    <source>
        <dbReference type="Proteomes" id="UP000611762"/>
    </source>
</evidence>
<dbReference type="EMBL" id="JACRSU010000003">
    <property type="protein sequence ID" value="MBC8540928.1"/>
    <property type="molecule type" value="Genomic_DNA"/>
</dbReference>
<dbReference type="Proteomes" id="UP000611762">
    <property type="component" value="Unassembled WGS sequence"/>
</dbReference>
<comment type="caution">
    <text evidence="1">The sequence shown here is derived from an EMBL/GenBank/DDBJ whole genome shotgun (WGS) entry which is preliminary data.</text>
</comment>
<dbReference type="AlphaFoldDB" id="A0A926DMZ0"/>
<reference evidence="1" key="1">
    <citation type="submission" date="2020-08" db="EMBL/GenBank/DDBJ databases">
        <title>Genome public.</title>
        <authorList>
            <person name="Liu C."/>
            <person name="Sun Q."/>
        </authorList>
    </citation>
    <scope>NUCLEOTIDE SEQUENCE</scope>
    <source>
        <strain evidence="1">H8</strain>
    </source>
</reference>
<protein>
    <submittedName>
        <fullName evidence="1">Uncharacterized protein</fullName>
    </submittedName>
</protein>
<dbReference type="GO" id="GO:0003677">
    <property type="term" value="F:DNA binding"/>
    <property type="evidence" value="ECO:0007669"/>
    <property type="project" value="InterPro"/>
</dbReference>
<gene>
    <name evidence="1" type="ORF">H8698_08060</name>
</gene>
<accession>A0A926DMZ0</accession>
<sequence length="61" mass="7232">MKNLDIREEVKAANLKLWQIAERFGCNDVTFSKKLRREFTPEQKAKVRQIIADLVKEREEA</sequence>
<dbReference type="RefSeq" id="WP_249312639.1">
    <property type="nucleotide sequence ID" value="NZ_JACRSU010000003.1"/>
</dbReference>
<dbReference type="Gene3D" id="1.10.260.40">
    <property type="entry name" value="lambda repressor-like DNA-binding domains"/>
    <property type="match status" value="1"/>
</dbReference>
<evidence type="ECO:0000313" key="1">
    <source>
        <dbReference type="EMBL" id="MBC8540928.1"/>
    </source>
</evidence>
<keyword evidence="2" id="KW-1185">Reference proteome</keyword>